<dbReference type="AlphaFoldDB" id="A0A271J552"/>
<dbReference type="GO" id="GO:0016788">
    <property type="term" value="F:hydrolase activity, acting on ester bonds"/>
    <property type="evidence" value="ECO:0007669"/>
    <property type="project" value="UniProtKB-ARBA"/>
</dbReference>
<dbReference type="Pfam" id="PF13472">
    <property type="entry name" value="Lipase_GDSL_2"/>
    <property type="match status" value="1"/>
</dbReference>
<proteinExistence type="predicted"/>
<comment type="caution">
    <text evidence="2">The sequence shown here is derived from an EMBL/GenBank/DDBJ whole genome shotgun (WGS) entry which is preliminary data.</text>
</comment>
<dbReference type="InterPro" id="IPR036514">
    <property type="entry name" value="SGNH_hydro_sf"/>
</dbReference>
<evidence type="ECO:0000313" key="2">
    <source>
        <dbReference type="EMBL" id="PAP78085.1"/>
    </source>
</evidence>
<name>A0A271J552_9BACT</name>
<reference evidence="2 3" key="1">
    <citation type="submission" date="2016-11" db="EMBL/GenBank/DDBJ databases">
        <title>Study of marine rhodopsin-containing bacteria.</title>
        <authorList>
            <person name="Yoshizawa S."/>
            <person name="Kumagai Y."/>
            <person name="Kogure K."/>
        </authorList>
    </citation>
    <scope>NUCLEOTIDE SEQUENCE [LARGE SCALE GENOMIC DNA]</scope>
    <source>
        <strain evidence="2 3">SAORIC-28</strain>
    </source>
</reference>
<feature type="domain" description="SGNH hydrolase-type esterase" evidence="1">
    <location>
        <begin position="91"/>
        <end position="316"/>
    </location>
</feature>
<evidence type="ECO:0000313" key="3">
    <source>
        <dbReference type="Proteomes" id="UP000216339"/>
    </source>
</evidence>
<dbReference type="Gene3D" id="3.40.50.1110">
    <property type="entry name" value="SGNH hydrolase"/>
    <property type="match status" value="2"/>
</dbReference>
<dbReference type="Proteomes" id="UP000216339">
    <property type="component" value="Unassembled WGS sequence"/>
</dbReference>
<evidence type="ECO:0000259" key="1">
    <source>
        <dbReference type="Pfam" id="PF13472"/>
    </source>
</evidence>
<dbReference type="InterPro" id="IPR013830">
    <property type="entry name" value="SGNH_hydro"/>
</dbReference>
<gene>
    <name evidence="2" type="ORF">BSZ37_17405</name>
</gene>
<keyword evidence="3" id="KW-1185">Reference proteome</keyword>
<organism evidence="2 3">
    <name type="scientific">Rubrivirga marina</name>
    <dbReference type="NCBI Taxonomy" id="1196024"/>
    <lineage>
        <taxon>Bacteria</taxon>
        <taxon>Pseudomonadati</taxon>
        <taxon>Rhodothermota</taxon>
        <taxon>Rhodothermia</taxon>
        <taxon>Rhodothermales</taxon>
        <taxon>Rubricoccaceae</taxon>
        <taxon>Rubrivirga</taxon>
    </lineage>
</organism>
<dbReference type="EMBL" id="MQWD01000001">
    <property type="protein sequence ID" value="PAP78085.1"/>
    <property type="molecule type" value="Genomic_DNA"/>
</dbReference>
<dbReference type="SUPFAM" id="SSF52266">
    <property type="entry name" value="SGNH hydrolase"/>
    <property type="match status" value="1"/>
</dbReference>
<sequence length="328" mass="35153">MVAINAVGVASLLLILEGAVRWLRPDIQPAGTEASVLLDDAFLDAEGATVGLRPGAEGVANGAPVRVDAEGFHVYAGNRAVPDSAGTWLWLGDSVLFGVGVPADSTLAGRLALRQDTARVLNPGVIGWGPADYRRRLDAALAEGLRPARVTVLWCLNDALPPRPLVAEDAPASVAVWSRAKAWLNVHSRLYRLAKDAALDRPALYFEHDRRLYEPLADASSGRPEAPVDRALGQLWAMRDTLDAWGIPFDVVVAPYEPQLRPGSRAPQLALVPVLDSRGVPTLDLLDAFAEAAEDDPSALYLWSDGIHFSSRGHAVAARAVAEWDPRP</sequence>
<accession>A0A271J552</accession>
<protein>
    <recommendedName>
        <fullName evidence="1">SGNH hydrolase-type esterase domain-containing protein</fullName>
    </recommendedName>
</protein>